<accession>A0A1W1W0C9</accession>
<dbReference type="GO" id="GO:0000408">
    <property type="term" value="C:EKC/KEOPS complex"/>
    <property type="evidence" value="ECO:0007669"/>
    <property type="project" value="TreeGrafter"/>
</dbReference>
<evidence type="ECO:0000256" key="1">
    <source>
        <dbReference type="ARBA" id="ARBA00012156"/>
    </source>
</evidence>
<dbReference type="GO" id="GO:0008033">
    <property type="term" value="P:tRNA processing"/>
    <property type="evidence" value="ECO:0007669"/>
    <property type="project" value="UniProtKB-KW"/>
</dbReference>
<dbReference type="InterPro" id="IPR000905">
    <property type="entry name" value="Gcp-like_dom"/>
</dbReference>
<dbReference type="GO" id="GO:0061711">
    <property type="term" value="F:tRNA N(6)-L-threonylcarbamoyladenine synthase activity"/>
    <property type="evidence" value="ECO:0007669"/>
    <property type="project" value="UniProtKB-EC"/>
</dbReference>
<keyword evidence="5" id="KW-0012">Acyltransferase</keyword>
<gene>
    <name evidence="8" type="ORF">SAMN00808754_2417</name>
</gene>
<dbReference type="Gene3D" id="3.30.420.40">
    <property type="match status" value="2"/>
</dbReference>
<dbReference type="InterPro" id="IPR043129">
    <property type="entry name" value="ATPase_NBD"/>
</dbReference>
<keyword evidence="4" id="KW-0479">Metal-binding</keyword>
<evidence type="ECO:0000259" key="7">
    <source>
        <dbReference type="Pfam" id="PF00814"/>
    </source>
</evidence>
<dbReference type="PANTHER" id="PTHR11735">
    <property type="entry name" value="TRNA N6-ADENOSINE THREONYLCARBAMOYLTRANSFERASE"/>
    <property type="match status" value="1"/>
</dbReference>
<evidence type="ECO:0000256" key="2">
    <source>
        <dbReference type="ARBA" id="ARBA00022679"/>
    </source>
</evidence>
<dbReference type="AlphaFoldDB" id="A0A1W1W0C9"/>
<dbReference type="GO" id="GO:0005737">
    <property type="term" value="C:cytoplasm"/>
    <property type="evidence" value="ECO:0007669"/>
    <property type="project" value="TreeGrafter"/>
</dbReference>
<dbReference type="InterPro" id="IPR017861">
    <property type="entry name" value="KAE1/TsaD"/>
</dbReference>
<evidence type="ECO:0000256" key="4">
    <source>
        <dbReference type="ARBA" id="ARBA00022723"/>
    </source>
</evidence>
<dbReference type="SUPFAM" id="SSF53067">
    <property type="entry name" value="Actin-like ATPase domain"/>
    <property type="match status" value="1"/>
</dbReference>
<evidence type="ECO:0000256" key="6">
    <source>
        <dbReference type="ARBA" id="ARBA00048117"/>
    </source>
</evidence>
<evidence type="ECO:0000313" key="9">
    <source>
        <dbReference type="Proteomes" id="UP000192569"/>
    </source>
</evidence>
<dbReference type="Proteomes" id="UP000192569">
    <property type="component" value="Chromosome I"/>
</dbReference>
<reference evidence="8 9" key="1">
    <citation type="submission" date="2017-04" db="EMBL/GenBank/DDBJ databases">
        <authorList>
            <person name="Afonso C.L."/>
            <person name="Miller P.J."/>
            <person name="Scott M.A."/>
            <person name="Spackman E."/>
            <person name="Goraichik I."/>
            <person name="Dimitrov K.M."/>
            <person name="Suarez D.L."/>
            <person name="Swayne D.E."/>
        </authorList>
    </citation>
    <scope>NUCLEOTIDE SEQUENCE [LARGE SCALE GENOMIC DNA]</scope>
    <source>
        <strain evidence="8 9">ToBE</strain>
    </source>
</reference>
<evidence type="ECO:0000256" key="5">
    <source>
        <dbReference type="ARBA" id="ARBA00023315"/>
    </source>
</evidence>
<dbReference type="EMBL" id="LT838272">
    <property type="protein sequence ID" value="SMB98574.1"/>
    <property type="molecule type" value="Genomic_DNA"/>
</dbReference>
<keyword evidence="3" id="KW-0819">tRNA processing</keyword>
<dbReference type="EC" id="2.3.1.234" evidence="1"/>
<dbReference type="Pfam" id="PF00814">
    <property type="entry name" value="TsaD"/>
    <property type="match status" value="1"/>
</dbReference>
<dbReference type="OrthoDB" id="1675500at2"/>
<comment type="catalytic activity">
    <reaction evidence="6">
        <text>L-threonylcarbamoyladenylate + adenosine(37) in tRNA = N(6)-L-threonylcarbamoyladenosine(37) in tRNA + AMP + H(+)</text>
        <dbReference type="Rhea" id="RHEA:37059"/>
        <dbReference type="Rhea" id="RHEA-COMP:10162"/>
        <dbReference type="Rhea" id="RHEA-COMP:10163"/>
        <dbReference type="ChEBI" id="CHEBI:15378"/>
        <dbReference type="ChEBI" id="CHEBI:73682"/>
        <dbReference type="ChEBI" id="CHEBI:74411"/>
        <dbReference type="ChEBI" id="CHEBI:74418"/>
        <dbReference type="ChEBI" id="CHEBI:456215"/>
        <dbReference type="EC" id="2.3.1.234"/>
    </reaction>
</comment>
<evidence type="ECO:0000313" key="8">
    <source>
        <dbReference type="EMBL" id="SMB98574.1"/>
    </source>
</evidence>
<evidence type="ECO:0000256" key="3">
    <source>
        <dbReference type="ARBA" id="ARBA00022694"/>
    </source>
</evidence>
<protein>
    <recommendedName>
        <fullName evidence="1">N(6)-L-threonylcarbamoyladenine synthase</fullName>
        <ecNumber evidence="1">2.3.1.234</ecNumber>
    </recommendedName>
</protein>
<feature type="domain" description="Gcp-like" evidence="7">
    <location>
        <begin position="48"/>
        <end position="307"/>
    </location>
</feature>
<dbReference type="GO" id="GO:0046872">
    <property type="term" value="F:metal ion binding"/>
    <property type="evidence" value="ECO:0007669"/>
    <property type="project" value="UniProtKB-KW"/>
</dbReference>
<keyword evidence="9" id="KW-1185">Reference proteome</keyword>
<dbReference type="PRINTS" id="PR00789">
    <property type="entry name" value="OSIALOPTASE"/>
</dbReference>
<proteinExistence type="predicted"/>
<keyword evidence="2" id="KW-0808">Transferase</keyword>
<sequence>MAVLGIDTSCYTTAIAIVDTQGKLLFEDRRLLRVPEGEYGLQQSMAVFQHIGNLPELLLRAFELVSPRELRAVAASIKPRPVPGSYMPVFTVSAHQGRILSAALRVPFWSTTHQEGHLRAGLWSAGFVPRKPFIAVHLSGGTSEILLVEHEKGSLKLKKVGGSTDLNAGQLIDRIGVLLGLPFPAGPHLEQLAREAGSDAEEVTLPSAVRGYNFSFSGPASHAERLIQQGAPPAAVARAVERCIANTLEKVLRPLMEETGYREILLVGGVAANLFLRERLRHRLEHRAVGGKLYFAEPQHSTDNAIGVALLGLEGVS</sequence>
<name>A0A1W1W0C9_9FIRM</name>
<organism evidence="8 9">
    <name type="scientific">Thermanaeromonas toyohensis ToBE</name>
    <dbReference type="NCBI Taxonomy" id="698762"/>
    <lineage>
        <taxon>Bacteria</taxon>
        <taxon>Bacillati</taxon>
        <taxon>Bacillota</taxon>
        <taxon>Clostridia</taxon>
        <taxon>Neomoorellales</taxon>
        <taxon>Neomoorellaceae</taxon>
        <taxon>Thermanaeromonas</taxon>
    </lineage>
</organism>
<dbReference type="STRING" id="698762.SAMN00808754_2417"/>
<dbReference type="RefSeq" id="WP_084665952.1">
    <property type="nucleotide sequence ID" value="NZ_LT838272.1"/>
</dbReference>
<dbReference type="PANTHER" id="PTHR11735:SF14">
    <property type="entry name" value="TRNA N6-ADENOSINE THREONYLCARBAMOYLTRANSFERASE"/>
    <property type="match status" value="1"/>
</dbReference>